<evidence type="ECO:0000313" key="1">
    <source>
        <dbReference type="EMBL" id="KAI0527403.1"/>
    </source>
</evidence>
<proteinExistence type="predicted"/>
<dbReference type="EMBL" id="JAGYWB010000003">
    <property type="protein sequence ID" value="KAI0527403.1"/>
    <property type="molecule type" value="Genomic_DNA"/>
</dbReference>
<organism evidence="1 2">
    <name type="scientific">Dendrobium nobile</name>
    <name type="common">Orchid</name>
    <dbReference type="NCBI Taxonomy" id="94219"/>
    <lineage>
        <taxon>Eukaryota</taxon>
        <taxon>Viridiplantae</taxon>
        <taxon>Streptophyta</taxon>
        <taxon>Embryophyta</taxon>
        <taxon>Tracheophyta</taxon>
        <taxon>Spermatophyta</taxon>
        <taxon>Magnoliopsida</taxon>
        <taxon>Liliopsida</taxon>
        <taxon>Asparagales</taxon>
        <taxon>Orchidaceae</taxon>
        <taxon>Epidendroideae</taxon>
        <taxon>Malaxideae</taxon>
        <taxon>Dendrobiinae</taxon>
        <taxon>Dendrobium</taxon>
    </lineage>
</organism>
<reference evidence="1" key="1">
    <citation type="journal article" date="2022" name="Front. Genet.">
        <title>Chromosome-Scale Assembly of the Dendrobium nobile Genome Provides Insights Into the Molecular Mechanism of the Biosynthesis of the Medicinal Active Ingredient of Dendrobium.</title>
        <authorList>
            <person name="Xu Q."/>
            <person name="Niu S.-C."/>
            <person name="Li K.-L."/>
            <person name="Zheng P.-J."/>
            <person name="Zhang X.-J."/>
            <person name="Jia Y."/>
            <person name="Liu Y."/>
            <person name="Niu Y.-X."/>
            <person name="Yu L.-H."/>
            <person name="Chen D.-F."/>
            <person name="Zhang G.-Q."/>
        </authorList>
    </citation>
    <scope>NUCLEOTIDE SEQUENCE</scope>
    <source>
        <tissue evidence="1">Leaf</tissue>
    </source>
</reference>
<gene>
    <name evidence="1" type="ORF">KFK09_003003</name>
</gene>
<accession>A0A8T3C8U7</accession>
<dbReference type="AlphaFoldDB" id="A0A8T3C8U7"/>
<sequence>MYCYLSVRPSATEHKCMSFVKLSNLTRNCPLISGSDQLRQKNWLTGFAEEAHERGEEMKFD</sequence>
<comment type="caution">
    <text evidence="1">The sequence shown here is derived from an EMBL/GenBank/DDBJ whole genome shotgun (WGS) entry which is preliminary data.</text>
</comment>
<dbReference type="Proteomes" id="UP000829196">
    <property type="component" value="Unassembled WGS sequence"/>
</dbReference>
<evidence type="ECO:0000313" key="2">
    <source>
        <dbReference type="Proteomes" id="UP000829196"/>
    </source>
</evidence>
<protein>
    <submittedName>
        <fullName evidence="1">Uncharacterized protein</fullName>
    </submittedName>
</protein>
<name>A0A8T3C8U7_DENNO</name>
<keyword evidence="2" id="KW-1185">Reference proteome</keyword>